<comment type="caution">
    <text evidence="2">The sequence shown here is derived from an EMBL/GenBank/DDBJ whole genome shotgun (WGS) entry which is preliminary data.</text>
</comment>
<protein>
    <submittedName>
        <fullName evidence="2">Uncharacterized protein</fullName>
    </submittedName>
</protein>
<dbReference type="AlphaFoldDB" id="A0AAW1NRM3"/>
<evidence type="ECO:0000313" key="3">
    <source>
        <dbReference type="Proteomes" id="UP001465755"/>
    </source>
</evidence>
<gene>
    <name evidence="2" type="ORF">WJX73_007581</name>
</gene>
<proteinExistence type="predicted"/>
<evidence type="ECO:0000313" key="2">
    <source>
        <dbReference type="EMBL" id="KAK9791629.1"/>
    </source>
</evidence>
<dbReference type="EMBL" id="JALJOQ010000173">
    <property type="protein sequence ID" value="KAK9791629.1"/>
    <property type="molecule type" value="Genomic_DNA"/>
</dbReference>
<keyword evidence="3" id="KW-1185">Reference proteome</keyword>
<name>A0AAW1NRM3_9CHLO</name>
<accession>A0AAW1NRM3</accession>
<reference evidence="2 3" key="1">
    <citation type="journal article" date="2024" name="Nat. Commun.">
        <title>Phylogenomics reveals the evolutionary origins of lichenization in chlorophyte algae.</title>
        <authorList>
            <person name="Puginier C."/>
            <person name="Libourel C."/>
            <person name="Otte J."/>
            <person name="Skaloud P."/>
            <person name="Haon M."/>
            <person name="Grisel S."/>
            <person name="Petersen M."/>
            <person name="Berrin J.G."/>
            <person name="Delaux P.M."/>
            <person name="Dal Grande F."/>
            <person name="Keller J."/>
        </authorList>
    </citation>
    <scope>NUCLEOTIDE SEQUENCE [LARGE SCALE GENOMIC DNA]</scope>
    <source>
        <strain evidence="2 3">SAG 2036</strain>
    </source>
</reference>
<feature type="compositionally biased region" description="Basic and acidic residues" evidence="1">
    <location>
        <begin position="198"/>
        <end position="209"/>
    </location>
</feature>
<feature type="region of interest" description="Disordered" evidence="1">
    <location>
        <begin position="194"/>
        <end position="224"/>
    </location>
</feature>
<organism evidence="2 3">
    <name type="scientific">Symbiochloris irregularis</name>
    <dbReference type="NCBI Taxonomy" id="706552"/>
    <lineage>
        <taxon>Eukaryota</taxon>
        <taxon>Viridiplantae</taxon>
        <taxon>Chlorophyta</taxon>
        <taxon>core chlorophytes</taxon>
        <taxon>Trebouxiophyceae</taxon>
        <taxon>Trebouxiales</taxon>
        <taxon>Trebouxiaceae</taxon>
        <taxon>Symbiochloris</taxon>
    </lineage>
</organism>
<evidence type="ECO:0000256" key="1">
    <source>
        <dbReference type="SAM" id="MobiDB-lite"/>
    </source>
</evidence>
<sequence>MAAEESAPEASQGPQTAWERLSNAFGGAFARVDPGSQIAPVPPELREWGSNTALAVLAGMMIFGGRQMVRNRAQAGIALQQAAKSAPTKAHAARATAEANTQRLLLTCRETLRGAVLVGSAVGSYTGIAAVSALARGYRDPKTDLALAGGIVGGIAGSLVPNVRSRLLSGILAAVLTASVGVPVGYLDEKVRSLMPDDDPRKQSLDPKAPHSAQQDVSDAPSVQYPALKADALQSVIEQLESGVHSSQSDSELEGG</sequence>
<dbReference type="Proteomes" id="UP001465755">
    <property type="component" value="Unassembled WGS sequence"/>
</dbReference>